<evidence type="ECO:0000313" key="2">
    <source>
        <dbReference type="EMBL" id="KYD07562.1"/>
    </source>
</evidence>
<evidence type="ECO:0000256" key="1">
    <source>
        <dbReference type="SAM" id="MobiDB-lite"/>
    </source>
</evidence>
<protein>
    <submittedName>
        <fullName evidence="2">Uncharacterized protein</fullName>
    </submittedName>
</protein>
<proteinExistence type="predicted"/>
<organism evidence="2 3">
    <name type="scientific">Caldibacillus debilis</name>
    <dbReference type="NCBI Taxonomy" id="301148"/>
    <lineage>
        <taxon>Bacteria</taxon>
        <taxon>Bacillati</taxon>
        <taxon>Bacillota</taxon>
        <taxon>Bacilli</taxon>
        <taxon>Bacillales</taxon>
        <taxon>Bacillaceae</taxon>
        <taxon>Caldibacillus</taxon>
    </lineage>
</organism>
<feature type="region of interest" description="Disordered" evidence="1">
    <location>
        <begin position="1"/>
        <end position="21"/>
    </location>
</feature>
<feature type="region of interest" description="Disordered" evidence="1">
    <location>
        <begin position="35"/>
        <end position="59"/>
    </location>
</feature>
<dbReference type="AlphaFoldDB" id="A0A150L776"/>
<dbReference type="Proteomes" id="UP000075683">
    <property type="component" value="Unassembled WGS sequence"/>
</dbReference>
<comment type="caution">
    <text evidence="2">The sequence shown here is derived from an EMBL/GenBank/DDBJ whole genome shotgun (WGS) entry which is preliminary data.</text>
</comment>
<name>A0A150L776_9BACI</name>
<gene>
    <name evidence="2" type="ORF">B4135_4243</name>
</gene>
<evidence type="ECO:0000313" key="3">
    <source>
        <dbReference type="Proteomes" id="UP000075683"/>
    </source>
</evidence>
<sequence>MSNHPAAMLDDPIPETKQMSDIPILKDKAQHVPADFRGTSREGPTAFARNTPPLYSAGR</sequence>
<reference evidence="2 3" key="1">
    <citation type="submission" date="2016-01" db="EMBL/GenBank/DDBJ databases">
        <title>Draft Genome Sequences of Seven Thermophilic Sporeformers Isolated from Foods.</title>
        <authorList>
            <person name="Berendsen E.M."/>
            <person name="Wells-Bennik M.H."/>
            <person name="Krawcyk A.O."/>
            <person name="De Jong A."/>
            <person name="Holsappel S."/>
            <person name="Eijlander R.T."/>
            <person name="Kuipers O.P."/>
        </authorList>
    </citation>
    <scope>NUCLEOTIDE SEQUENCE [LARGE SCALE GENOMIC DNA]</scope>
    <source>
        <strain evidence="2 3">B4135</strain>
    </source>
</reference>
<dbReference type="EMBL" id="LQYT01000147">
    <property type="protein sequence ID" value="KYD07562.1"/>
    <property type="molecule type" value="Genomic_DNA"/>
</dbReference>
<accession>A0A150L776</accession>
<dbReference type="STRING" id="301148.B4135_4243"/>